<feature type="region of interest" description="Disordered" evidence="1">
    <location>
        <begin position="476"/>
        <end position="499"/>
    </location>
</feature>
<evidence type="ECO:0008006" key="3">
    <source>
        <dbReference type="Google" id="ProtNLM"/>
    </source>
</evidence>
<feature type="compositionally biased region" description="Basic residues" evidence="1">
    <location>
        <begin position="1"/>
        <end position="11"/>
    </location>
</feature>
<evidence type="ECO:0000313" key="2">
    <source>
        <dbReference type="EMBL" id="GEZ03836.1"/>
    </source>
</evidence>
<dbReference type="AlphaFoldDB" id="A0A699I443"/>
<reference evidence="2" key="1">
    <citation type="journal article" date="2019" name="Sci. Rep.">
        <title>Draft genome of Tanacetum cinerariifolium, the natural source of mosquito coil.</title>
        <authorList>
            <person name="Yamashiro T."/>
            <person name="Shiraishi A."/>
            <person name="Satake H."/>
            <person name="Nakayama K."/>
        </authorList>
    </citation>
    <scope>NUCLEOTIDE SEQUENCE</scope>
</reference>
<accession>A0A699I443</accession>
<gene>
    <name evidence="2" type="ORF">Tci_475809</name>
</gene>
<proteinExistence type="predicted"/>
<feature type="non-terminal residue" evidence="2">
    <location>
        <position position="1"/>
    </location>
</feature>
<evidence type="ECO:0000256" key="1">
    <source>
        <dbReference type="SAM" id="MobiDB-lite"/>
    </source>
</evidence>
<name>A0A699I443_TANCI</name>
<organism evidence="2">
    <name type="scientific">Tanacetum cinerariifolium</name>
    <name type="common">Dalmatian daisy</name>
    <name type="synonym">Chrysanthemum cinerariifolium</name>
    <dbReference type="NCBI Taxonomy" id="118510"/>
    <lineage>
        <taxon>Eukaryota</taxon>
        <taxon>Viridiplantae</taxon>
        <taxon>Streptophyta</taxon>
        <taxon>Embryophyta</taxon>
        <taxon>Tracheophyta</taxon>
        <taxon>Spermatophyta</taxon>
        <taxon>Magnoliopsida</taxon>
        <taxon>eudicotyledons</taxon>
        <taxon>Gunneridae</taxon>
        <taxon>Pentapetalae</taxon>
        <taxon>asterids</taxon>
        <taxon>campanulids</taxon>
        <taxon>Asterales</taxon>
        <taxon>Asteraceae</taxon>
        <taxon>Asteroideae</taxon>
        <taxon>Anthemideae</taxon>
        <taxon>Anthemidinae</taxon>
        <taxon>Tanacetum</taxon>
    </lineage>
</organism>
<comment type="caution">
    <text evidence="2">The sequence shown here is derived from an EMBL/GenBank/DDBJ whole genome shotgun (WGS) entry which is preliminary data.</text>
</comment>
<dbReference type="EMBL" id="BKCJ010234503">
    <property type="protein sequence ID" value="GEZ03836.1"/>
    <property type="molecule type" value="Genomic_DNA"/>
</dbReference>
<protein>
    <recommendedName>
        <fullName evidence="3">Transposase (Putative), gypsy type</fullName>
    </recommendedName>
</protein>
<sequence length="499" mass="54619">TQLKRQKKRKTKVADAGEPSHPAKKLRHNYGALGGPTFGGKSQSSIQRLLAGAVQNVKVKGGVMPTLPFVSSSVSITPEREGEDHTELLARANLRTIRAPRRFIISLDSSDYSGVNIAEAEVASVVRTLMPIITRAPLLLPPLAKEKLVGSSLFGADSPSTGESHPIPGCFSDCTGSDFLIGGIRTVMDPDFNLQKVCIPQWNVTNGSCLDYGDVCRKMVDEFAPPKFFCMSLSAEVRMHAKYNIRERKRLNSIVEEKDALLKAKDEELRSLKAQLTEKSGLDVTVDDLAASVKVREQEVADLDAIVTSVKLQNDNLVDQVHKLETSFAVLLKKVTTYENCLSQLEKFQDERMRDMNDKFDKLDIDLVEMALHLEESKAVEKGMHDGLYAGITHGAEELKSNKDASIETIMNLLRLEDSLAKKLALSVTDLMGTESTLNVIPTTVDTTTSLSVSPVSISLIPPISIDDYEAAHAKGEDSTGADVNPFLNVDDTELNIPQ</sequence>
<feature type="region of interest" description="Disordered" evidence="1">
    <location>
        <begin position="1"/>
        <end position="29"/>
    </location>
</feature>